<evidence type="ECO:0000256" key="10">
    <source>
        <dbReference type="ARBA" id="ARBA00023163"/>
    </source>
</evidence>
<feature type="binding site" evidence="11">
    <location>
        <position position="43"/>
    </location>
    <ligand>
        <name>[4Fe-4S] cluster</name>
        <dbReference type="ChEBI" id="CHEBI:49883"/>
    </ligand>
</feature>
<reference evidence="13 14" key="1">
    <citation type="submission" date="2020-08" db="EMBL/GenBank/DDBJ databases">
        <title>Sequencing the genomes of 1000 actinobacteria strains.</title>
        <authorList>
            <person name="Klenk H.-P."/>
        </authorList>
    </citation>
    <scope>NUCLEOTIDE SEQUENCE [LARGE SCALE GENOMIC DNA]</scope>
    <source>
        <strain evidence="13 14">DSM 45823</strain>
    </source>
</reference>
<dbReference type="Proteomes" id="UP000539313">
    <property type="component" value="Unassembled WGS sequence"/>
</dbReference>
<keyword evidence="3 11" id="KW-0004">4Fe-4S</keyword>
<evidence type="ECO:0000256" key="6">
    <source>
        <dbReference type="ARBA" id="ARBA00023014"/>
    </source>
</evidence>
<evidence type="ECO:0000256" key="2">
    <source>
        <dbReference type="ARBA" id="ARBA00006597"/>
    </source>
</evidence>
<feature type="binding site" evidence="11">
    <location>
        <position position="52"/>
    </location>
    <ligand>
        <name>[4Fe-4S] cluster</name>
        <dbReference type="ChEBI" id="CHEBI:49883"/>
    </ligand>
</feature>
<keyword evidence="9 11" id="KW-1015">Disulfide bond</keyword>
<evidence type="ECO:0000313" key="13">
    <source>
        <dbReference type="EMBL" id="MBA9002496.1"/>
    </source>
</evidence>
<dbReference type="GO" id="GO:0035731">
    <property type="term" value="F:dinitrosyl-iron complex binding"/>
    <property type="evidence" value="ECO:0007669"/>
    <property type="project" value="UniProtKB-UniRule"/>
</dbReference>
<dbReference type="Pfam" id="PF02467">
    <property type="entry name" value="Whib"/>
    <property type="match status" value="1"/>
</dbReference>
<keyword evidence="8 11" id="KW-0238">DNA-binding</keyword>
<keyword evidence="14" id="KW-1185">Reference proteome</keyword>
<evidence type="ECO:0000256" key="9">
    <source>
        <dbReference type="ARBA" id="ARBA00023157"/>
    </source>
</evidence>
<comment type="subcellular location">
    <subcellularLocation>
        <location evidence="1 11">Cytoplasm</location>
    </subcellularLocation>
</comment>
<evidence type="ECO:0000256" key="5">
    <source>
        <dbReference type="ARBA" id="ARBA00023004"/>
    </source>
</evidence>
<dbReference type="PANTHER" id="PTHR38839">
    <property type="entry name" value="TRANSCRIPTIONAL REGULATOR WHID-RELATED"/>
    <property type="match status" value="1"/>
</dbReference>
<proteinExistence type="inferred from homology"/>
<keyword evidence="4 11" id="KW-0479">Metal-binding</keyword>
<evidence type="ECO:0000259" key="12">
    <source>
        <dbReference type="PROSITE" id="PS51674"/>
    </source>
</evidence>
<keyword evidence="6 11" id="KW-0411">Iron-sulfur</keyword>
<evidence type="ECO:0000256" key="3">
    <source>
        <dbReference type="ARBA" id="ARBA00022485"/>
    </source>
</evidence>
<dbReference type="GO" id="GO:0051539">
    <property type="term" value="F:4 iron, 4 sulfur cluster binding"/>
    <property type="evidence" value="ECO:0007669"/>
    <property type="project" value="UniProtKB-UniRule"/>
</dbReference>
<dbReference type="RefSeq" id="WP_119726591.1">
    <property type="nucleotide sequence ID" value="NZ_JACJII010000001.1"/>
</dbReference>
<sequence length="94" mass="10638">MLNPDKHWTDHAICRGADPELFYPINYSVPVMAEQVRAAKSICARCPVRAECLDWALRAGEPDGIWGGTTPEERRYLRRDRRTAARPNRTATAA</sequence>
<dbReference type="PROSITE" id="PS51674">
    <property type="entry name" value="4FE4S_WBL"/>
    <property type="match status" value="1"/>
</dbReference>
<evidence type="ECO:0000256" key="1">
    <source>
        <dbReference type="ARBA" id="ARBA00004496"/>
    </source>
</evidence>
<keyword evidence="5 11" id="KW-0408">Iron</keyword>
<dbReference type="GO" id="GO:0003677">
    <property type="term" value="F:DNA binding"/>
    <property type="evidence" value="ECO:0007669"/>
    <property type="project" value="UniProtKB-UniRule"/>
</dbReference>
<dbReference type="EMBL" id="JACJII010000001">
    <property type="protein sequence ID" value="MBA9002496.1"/>
    <property type="molecule type" value="Genomic_DNA"/>
</dbReference>
<name>A0A7W3MV90_9ACTN</name>
<comment type="caution">
    <text evidence="13">The sequence shown here is derived from an EMBL/GenBank/DDBJ whole genome shotgun (WGS) entry which is preliminary data.</text>
</comment>
<comment type="function">
    <text evidence="11">Acts as a transcriptional regulator. Probably redox-responsive. The apo- but not holo-form probably binds DNA.</text>
</comment>
<feature type="binding site" evidence="11">
    <location>
        <position position="14"/>
    </location>
    <ligand>
        <name>[4Fe-4S] cluster</name>
        <dbReference type="ChEBI" id="CHEBI:49883"/>
    </ligand>
</feature>
<comment type="PTM">
    <text evidence="11">The Fe-S cluster can be nitrosylated by nitric oxide (NO).</text>
</comment>
<protein>
    <recommendedName>
        <fullName evidence="11">Transcriptional regulator WhiB</fullName>
    </recommendedName>
</protein>
<gene>
    <name evidence="11" type="primary">whiB</name>
    <name evidence="13" type="ORF">HNR21_001378</name>
</gene>
<accession>A0A7W3MV90</accession>
<keyword evidence="10 11" id="KW-0804">Transcription</keyword>
<dbReference type="GO" id="GO:0046872">
    <property type="term" value="F:metal ion binding"/>
    <property type="evidence" value="ECO:0007669"/>
    <property type="project" value="UniProtKB-KW"/>
</dbReference>
<keyword evidence="11" id="KW-0963">Cytoplasm</keyword>
<keyword evidence="7 11" id="KW-0805">Transcription regulation</keyword>
<feature type="binding site" evidence="11">
    <location>
        <position position="46"/>
    </location>
    <ligand>
        <name>[4Fe-4S] cluster</name>
        <dbReference type="ChEBI" id="CHEBI:49883"/>
    </ligand>
</feature>
<dbReference type="GO" id="GO:0047134">
    <property type="term" value="F:protein-disulfide reductase [NAD(P)H] activity"/>
    <property type="evidence" value="ECO:0007669"/>
    <property type="project" value="TreeGrafter"/>
</dbReference>
<dbReference type="HAMAP" id="MF_01479">
    <property type="entry name" value="WhiB"/>
    <property type="match status" value="1"/>
</dbReference>
<organism evidence="13 14">
    <name type="scientific">Thermomonospora cellulosilytica</name>
    <dbReference type="NCBI Taxonomy" id="1411118"/>
    <lineage>
        <taxon>Bacteria</taxon>
        <taxon>Bacillati</taxon>
        <taxon>Actinomycetota</taxon>
        <taxon>Actinomycetes</taxon>
        <taxon>Streptosporangiales</taxon>
        <taxon>Thermomonosporaceae</taxon>
        <taxon>Thermomonospora</taxon>
    </lineage>
</organism>
<evidence type="ECO:0000313" key="14">
    <source>
        <dbReference type="Proteomes" id="UP000539313"/>
    </source>
</evidence>
<evidence type="ECO:0000256" key="11">
    <source>
        <dbReference type="HAMAP-Rule" id="MF_01479"/>
    </source>
</evidence>
<dbReference type="GO" id="GO:0045454">
    <property type="term" value="P:cell redox homeostasis"/>
    <property type="evidence" value="ECO:0007669"/>
    <property type="project" value="TreeGrafter"/>
</dbReference>
<feature type="domain" description="4Fe-4S Wbl-type" evidence="12">
    <location>
        <begin position="13"/>
        <end position="76"/>
    </location>
</feature>
<dbReference type="GO" id="GO:0005737">
    <property type="term" value="C:cytoplasm"/>
    <property type="evidence" value="ECO:0007669"/>
    <property type="project" value="UniProtKB-SubCell"/>
</dbReference>
<comment type="cofactor">
    <cofactor evidence="11">
        <name>[4Fe-4S] cluster</name>
        <dbReference type="ChEBI" id="CHEBI:49883"/>
    </cofactor>
    <text evidence="11">Binds 1 [4Fe-4S] cluster per subunit. Following nitrosylation of the [4Fe-4S] cluster binds 1 [4Fe-8(NO)] cluster per subunit.</text>
</comment>
<dbReference type="InterPro" id="IPR034768">
    <property type="entry name" value="4FE4S_WBL"/>
</dbReference>
<evidence type="ECO:0000256" key="7">
    <source>
        <dbReference type="ARBA" id="ARBA00023015"/>
    </source>
</evidence>
<comment type="similarity">
    <text evidence="2 11">Belongs to the WhiB family.</text>
</comment>
<dbReference type="InterPro" id="IPR003482">
    <property type="entry name" value="Whib"/>
</dbReference>
<comment type="PTM">
    <text evidence="11">Upon Fe-S cluster removal intramolecular disulfide bonds are formed.</text>
</comment>
<evidence type="ECO:0000256" key="4">
    <source>
        <dbReference type="ARBA" id="ARBA00022723"/>
    </source>
</evidence>
<evidence type="ECO:0000256" key="8">
    <source>
        <dbReference type="ARBA" id="ARBA00023125"/>
    </source>
</evidence>
<dbReference type="GO" id="GO:0045892">
    <property type="term" value="P:negative regulation of DNA-templated transcription"/>
    <property type="evidence" value="ECO:0007669"/>
    <property type="project" value="TreeGrafter"/>
</dbReference>
<dbReference type="AlphaFoldDB" id="A0A7W3MV90"/>